<organism evidence="1 2">
    <name type="scientific">Fimbriiglobus ruber</name>
    <dbReference type="NCBI Taxonomy" id="1908690"/>
    <lineage>
        <taxon>Bacteria</taxon>
        <taxon>Pseudomonadati</taxon>
        <taxon>Planctomycetota</taxon>
        <taxon>Planctomycetia</taxon>
        <taxon>Gemmatales</taxon>
        <taxon>Gemmataceae</taxon>
        <taxon>Fimbriiglobus</taxon>
    </lineage>
</organism>
<dbReference type="OrthoDB" id="9797435at2"/>
<reference evidence="2" key="1">
    <citation type="submission" date="2017-06" db="EMBL/GenBank/DDBJ databases">
        <title>Genome analysis of Fimbriiglobus ruber SP5, the first member of the order Planctomycetales with confirmed chitinolytic capability.</title>
        <authorList>
            <person name="Ravin N.V."/>
            <person name="Rakitin A.L."/>
            <person name="Ivanova A.A."/>
            <person name="Beletsky A.V."/>
            <person name="Kulichevskaya I.S."/>
            <person name="Mardanov A.V."/>
            <person name="Dedysh S.N."/>
        </authorList>
    </citation>
    <scope>NUCLEOTIDE SEQUENCE [LARGE SCALE GENOMIC DNA]</scope>
    <source>
        <strain evidence="2">SP5</strain>
    </source>
</reference>
<proteinExistence type="predicted"/>
<dbReference type="Proteomes" id="UP000214646">
    <property type="component" value="Unassembled WGS sequence"/>
</dbReference>
<dbReference type="AlphaFoldDB" id="A0A225DCL1"/>
<dbReference type="RefSeq" id="WP_088260455.1">
    <property type="nucleotide sequence ID" value="NZ_NIDE01000020.1"/>
</dbReference>
<evidence type="ECO:0000313" key="1">
    <source>
        <dbReference type="EMBL" id="OWK34125.1"/>
    </source>
</evidence>
<keyword evidence="2" id="KW-1185">Reference proteome</keyword>
<dbReference type="EMBL" id="NIDE01000020">
    <property type="protein sequence ID" value="OWK34125.1"/>
    <property type="molecule type" value="Genomic_DNA"/>
</dbReference>
<gene>
    <name evidence="1" type="ORF">FRUB_10096</name>
</gene>
<sequence>MPRQNPVQPVHEVRLGSIKAAIWENKTENGTRFNVTIARIYKDGEQWKSTDSFGRDDLLLLAKVVDQAHTWIFDNGKSRHD</sequence>
<evidence type="ECO:0000313" key="2">
    <source>
        <dbReference type="Proteomes" id="UP000214646"/>
    </source>
</evidence>
<comment type="caution">
    <text evidence="1">The sequence shown here is derived from an EMBL/GenBank/DDBJ whole genome shotgun (WGS) entry which is preliminary data.</text>
</comment>
<protein>
    <submittedName>
        <fullName evidence="1">Uncharacterized protein</fullName>
    </submittedName>
</protein>
<name>A0A225DCL1_9BACT</name>
<accession>A0A225DCL1</accession>